<reference evidence="2" key="2">
    <citation type="journal article" date="2015" name="Gigascience">
        <title>Reconstructing a comprehensive transcriptome assembly of a white-pupal translocated strain of the pest fruit fly Bactrocera cucurbitae.</title>
        <authorList>
            <person name="Sim S.B."/>
            <person name="Calla B."/>
            <person name="Hall B."/>
            <person name="DeRego T."/>
            <person name="Geib S.M."/>
        </authorList>
    </citation>
    <scope>NUCLEOTIDE SEQUENCE</scope>
</reference>
<protein>
    <submittedName>
        <fullName evidence="2">Vitamin D3 receptor</fullName>
    </submittedName>
</protein>
<accession>A0A0A1XCW8</accession>
<evidence type="ECO:0000313" key="1">
    <source>
        <dbReference type="EMBL" id="JAC98934.1"/>
    </source>
</evidence>
<name>A0A0A1XCW8_ZEUCU</name>
<organism evidence="2">
    <name type="scientific">Zeugodacus cucurbitae</name>
    <name type="common">Melon fruit fly</name>
    <name type="synonym">Bactrocera cucurbitae</name>
    <dbReference type="NCBI Taxonomy" id="28588"/>
    <lineage>
        <taxon>Eukaryota</taxon>
        <taxon>Metazoa</taxon>
        <taxon>Ecdysozoa</taxon>
        <taxon>Arthropoda</taxon>
        <taxon>Hexapoda</taxon>
        <taxon>Insecta</taxon>
        <taxon>Pterygota</taxon>
        <taxon>Neoptera</taxon>
        <taxon>Endopterygota</taxon>
        <taxon>Diptera</taxon>
        <taxon>Brachycera</taxon>
        <taxon>Muscomorpha</taxon>
        <taxon>Tephritoidea</taxon>
        <taxon>Tephritidae</taxon>
        <taxon>Zeugodacus</taxon>
        <taxon>Zeugodacus</taxon>
    </lineage>
</organism>
<keyword evidence="2" id="KW-0675">Receptor</keyword>
<dbReference type="EMBL" id="GBXI01005507">
    <property type="protein sequence ID" value="JAD08785.1"/>
    <property type="molecule type" value="Transcribed_RNA"/>
</dbReference>
<reference evidence="2" key="1">
    <citation type="submission" date="2014-11" db="EMBL/GenBank/DDBJ databases">
        <authorList>
            <person name="Geib S."/>
        </authorList>
    </citation>
    <scope>NUCLEOTIDE SEQUENCE</scope>
</reference>
<dbReference type="AlphaFoldDB" id="A0A0A1XCW8"/>
<sequence length="135" mass="15751">MLSEEDKKLCALVKQHPQLYDESHKDYGQQKATVEASDNENLANEYFIKFILCHMLNMTPREQSIFRIRIWQNACKILEDGSSASSDDNDDLRKTMLLKIDTASEQELHDLEEKIQQKVKQKQTCYIKSEIAIEL</sequence>
<evidence type="ECO:0000313" key="2">
    <source>
        <dbReference type="EMBL" id="JAD08785.1"/>
    </source>
</evidence>
<gene>
    <name evidence="2" type="primary">VDR_1</name>
    <name evidence="1" type="synonym">VDR_0</name>
    <name evidence="1" type="ORF">g.19474</name>
    <name evidence="2" type="ORF">g.19480</name>
</gene>
<proteinExistence type="predicted"/>
<dbReference type="EMBL" id="GBXI01015357">
    <property type="protein sequence ID" value="JAC98934.1"/>
    <property type="molecule type" value="Transcribed_RNA"/>
</dbReference>